<feature type="region of interest" description="Disordered" evidence="5">
    <location>
        <begin position="349"/>
        <end position="393"/>
    </location>
</feature>
<dbReference type="STRING" id="7176.B0XLT6"/>
<dbReference type="KEGG" id="cqu:CpipJ_CPIJ020321"/>
<name>B0XLT6_CULQU</name>
<evidence type="ECO:0000313" key="7">
    <source>
        <dbReference type="EMBL" id="EDS34949.1"/>
    </source>
</evidence>
<dbReference type="InterPro" id="IPR004179">
    <property type="entry name" value="Sec63-dom"/>
</dbReference>
<dbReference type="EMBL" id="DS234737">
    <property type="protein sequence ID" value="EDS34949.1"/>
    <property type="molecule type" value="Genomic_DNA"/>
</dbReference>
<sequence>MSGEFRNITVREEEALELQKLMERVLIPIKESMKETSVEVNILLQAHLSQLKLEGFALMADVEYYYQDDHLAKFFVPVFDPDEMQLPVSFRLLILPEENLPSTELLDLQPLPISALREPRFVPAPTVFNAVYNSEDNKQRKNVQNIKLFIVDVLKLIGGEEGLVLEVVCSRIRYIPSQIEKQIPIIALSASLLEARDVAQWLDCDAKATFNFHPSVRPISAGQVPAMSKPVYNAVTIFSLTASDHRIAEQLFDSGAEQIAVVTRDLCWGLNISAYLLVIMDKHPTHCIQIVRRDNRPLEDDDVKRVLICQSSKKDFFKKFLNERLPVESHQVIINKTIENRTSLITLPGRSCTGDSPSRASPTDTWRTIHPNWSNRPSPISSSPSASAYNDPHIKPNLLQQVQLSRLQQLSSRR</sequence>
<dbReference type="SUPFAM" id="SSF52540">
    <property type="entry name" value="P-loop containing nucleoside triphosphate hydrolases"/>
    <property type="match status" value="1"/>
</dbReference>
<keyword evidence="9" id="KW-1185">Reference proteome</keyword>
<dbReference type="HOGENOM" id="CLU_664413_0_0_1"/>
<dbReference type="GO" id="GO:0004386">
    <property type="term" value="F:helicase activity"/>
    <property type="evidence" value="ECO:0007669"/>
    <property type="project" value="UniProtKB-KW"/>
</dbReference>
<dbReference type="Gene3D" id="1.10.3380.10">
    <property type="entry name" value="Sec63 N-terminal domain-like domain"/>
    <property type="match status" value="1"/>
</dbReference>
<dbReference type="Proteomes" id="UP000002320">
    <property type="component" value="Unassembled WGS sequence"/>
</dbReference>
<dbReference type="EnsemblMetazoa" id="CPIJ020321-RA">
    <property type="protein sequence ID" value="CPIJ020321-PA"/>
    <property type="gene ID" value="CPIJ020321"/>
</dbReference>
<dbReference type="eggNOG" id="KOG0951">
    <property type="taxonomic scope" value="Eukaryota"/>
</dbReference>
<evidence type="ECO:0000313" key="8">
    <source>
        <dbReference type="EnsemblMetazoa" id="CPIJ020321-PA"/>
    </source>
</evidence>
<evidence type="ECO:0000259" key="6">
    <source>
        <dbReference type="Pfam" id="PF02889"/>
    </source>
</evidence>
<dbReference type="PANTHER" id="PTHR47961:SF4">
    <property type="entry name" value="ACTIVATING SIGNAL COINTEGRATOR 1 COMPLEX SUBUNIT 3"/>
    <property type="match status" value="1"/>
</dbReference>
<gene>
    <name evidence="8" type="primary">6054740</name>
    <name evidence="7" type="ORF">CpipJ_CPIJ020321</name>
</gene>
<dbReference type="GO" id="GO:0016787">
    <property type="term" value="F:hydrolase activity"/>
    <property type="evidence" value="ECO:0007669"/>
    <property type="project" value="UniProtKB-KW"/>
</dbReference>
<evidence type="ECO:0000256" key="2">
    <source>
        <dbReference type="ARBA" id="ARBA00022801"/>
    </source>
</evidence>
<proteinExistence type="predicted"/>
<reference evidence="8" key="2">
    <citation type="submission" date="2021-02" db="UniProtKB">
        <authorList>
            <consortium name="EnsemblMetazoa"/>
        </authorList>
    </citation>
    <scope>IDENTIFICATION</scope>
    <source>
        <strain evidence="8">JHB</strain>
    </source>
</reference>
<dbReference type="VEuPathDB" id="VectorBase:CQUJHB004289"/>
<dbReference type="InterPro" id="IPR027417">
    <property type="entry name" value="P-loop_NTPase"/>
</dbReference>
<dbReference type="GO" id="GO:0005524">
    <property type="term" value="F:ATP binding"/>
    <property type="evidence" value="ECO:0007669"/>
    <property type="project" value="UniProtKB-KW"/>
</dbReference>
<protein>
    <submittedName>
        <fullName evidence="7 8">ASCC3L1 protein</fullName>
    </submittedName>
</protein>
<dbReference type="AlphaFoldDB" id="B0XLT6"/>
<dbReference type="InterPro" id="IPR050474">
    <property type="entry name" value="Hel308_SKI2-like"/>
</dbReference>
<keyword evidence="1" id="KW-0547">Nucleotide-binding</keyword>
<feature type="compositionally biased region" description="Polar residues" evidence="5">
    <location>
        <begin position="353"/>
        <end position="376"/>
    </location>
</feature>
<dbReference type="GO" id="GO:0005634">
    <property type="term" value="C:nucleus"/>
    <property type="evidence" value="ECO:0007669"/>
    <property type="project" value="TreeGrafter"/>
</dbReference>
<dbReference type="PANTHER" id="PTHR47961">
    <property type="entry name" value="DNA POLYMERASE THETA, PUTATIVE (AFU_ORTHOLOGUE AFUA_1G05260)-RELATED"/>
    <property type="match status" value="1"/>
</dbReference>
<organism>
    <name type="scientific">Culex quinquefasciatus</name>
    <name type="common">Southern house mosquito</name>
    <name type="synonym">Culex pungens</name>
    <dbReference type="NCBI Taxonomy" id="7176"/>
    <lineage>
        <taxon>Eukaryota</taxon>
        <taxon>Metazoa</taxon>
        <taxon>Ecdysozoa</taxon>
        <taxon>Arthropoda</taxon>
        <taxon>Hexapoda</taxon>
        <taxon>Insecta</taxon>
        <taxon>Pterygota</taxon>
        <taxon>Neoptera</taxon>
        <taxon>Endopterygota</taxon>
        <taxon>Diptera</taxon>
        <taxon>Nematocera</taxon>
        <taxon>Culicoidea</taxon>
        <taxon>Culicidae</taxon>
        <taxon>Culicinae</taxon>
        <taxon>Culicini</taxon>
        <taxon>Culex</taxon>
        <taxon>Culex</taxon>
    </lineage>
</organism>
<dbReference type="Gene3D" id="3.40.50.300">
    <property type="entry name" value="P-loop containing nucleotide triphosphate hydrolases"/>
    <property type="match status" value="2"/>
</dbReference>
<feature type="compositionally biased region" description="Low complexity" evidence="5">
    <location>
        <begin position="377"/>
        <end position="388"/>
    </location>
</feature>
<dbReference type="Pfam" id="PF02889">
    <property type="entry name" value="Sec63"/>
    <property type="match status" value="1"/>
</dbReference>
<keyword evidence="2" id="KW-0378">Hydrolase</keyword>
<evidence type="ECO:0000256" key="5">
    <source>
        <dbReference type="SAM" id="MobiDB-lite"/>
    </source>
</evidence>
<evidence type="ECO:0000256" key="4">
    <source>
        <dbReference type="ARBA" id="ARBA00022840"/>
    </source>
</evidence>
<dbReference type="VEuPathDB" id="VectorBase:CPIJ020321"/>
<dbReference type="InParanoid" id="B0XLT6"/>
<reference evidence="7" key="1">
    <citation type="submission" date="2007-03" db="EMBL/GenBank/DDBJ databases">
        <title>Annotation of Culex pipiens quinquefasciatus.</title>
        <authorList>
            <consortium name="The Broad Institute Genome Sequencing Platform"/>
            <person name="Atkinson P.W."/>
            <person name="Hemingway J."/>
            <person name="Christensen B.M."/>
            <person name="Higgs S."/>
            <person name="Kodira C."/>
            <person name="Hannick L."/>
            <person name="Megy K."/>
            <person name="O'Leary S."/>
            <person name="Pearson M."/>
            <person name="Haas B.J."/>
            <person name="Mauceli E."/>
            <person name="Wortman J.R."/>
            <person name="Lee N.H."/>
            <person name="Guigo R."/>
            <person name="Stanke M."/>
            <person name="Alvarado L."/>
            <person name="Amedeo P."/>
            <person name="Antoine C.H."/>
            <person name="Arensburger P."/>
            <person name="Bidwell S.L."/>
            <person name="Crawford M."/>
            <person name="Camaro F."/>
            <person name="Devon K."/>
            <person name="Engels R."/>
            <person name="Hammond M."/>
            <person name="Howarth C."/>
            <person name="Koehrsen M."/>
            <person name="Lawson D."/>
            <person name="Montgomery P."/>
            <person name="Nene V."/>
            <person name="Nusbaum C."/>
            <person name="Puiu D."/>
            <person name="Romero-Severson J."/>
            <person name="Severson D.W."/>
            <person name="Shumway M."/>
            <person name="Sisk P."/>
            <person name="Stolte C."/>
            <person name="Zeng Q."/>
            <person name="Eisenstadt E."/>
            <person name="Fraser-Liggett C."/>
            <person name="Strausberg R."/>
            <person name="Galagan J."/>
            <person name="Birren B."/>
            <person name="Collins F.H."/>
        </authorList>
    </citation>
    <scope>NUCLEOTIDE SEQUENCE [LARGE SCALE GENOMIC DNA]</scope>
    <source>
        <strain evidence="7">JHB</strain>
    </source>
</reference>
<evidence type="ECO:0000256" key="1">
    <source>
        <dbReference type="ARBA" id="ARBA00022741"/>
    </source>
</evidence>
<dbReference type="OrthoDB" id="5575at2759"/>
<dbReference type="SUPFAM" id="SSF158702">
    <property type="entry name" value="Sec63 N-terminal domain-like"/>
    <property type="match status" value="1"/>
</dbReference>
<keyword evidence="4" id="KW-0067">ATP-binding</keyword>
<keyword evidence="3" id="KW-0347">Helicase</keyword>
<accession>B0XLT6</accession>
<feature type="domain" description="SEC63" evidence="6">
    <location>
        <begin position="1"/>
        <end position="66"/>
    </location>
</feature>
<evidence type="ECO:0000256" key="3">
    <source>
        <dbReference type="ARBA" id="ARBA00022806"/>
    </source>
</evidence>
<evidence type="ECO:0000313" key="9">
    <source>
        <dbReference type="Proteomes" id="UP000002320"/>
    </source>
</evidence>